<evidence type="ECO:0000256" key="6">
    <source>
        <dbReference type="SAM" id="Phobius"/>
    </source>
</evidence>
<keyword evidence="6" id="KW-1133">Transmembrane helix</keyword>
<organism evidence="7 8">
    <name type="scientific">Forsythia ovata</name>
    <dbReference type="NCBI Taxonomy" id="205694"/>
    <lineage>
        <taxon>Eukaryota</taxon>
        <taxon>Viridiplantae</taxon>
        <taxon>Streptophyta</taxon>
        <taxon>Embryophyta</taxon>
        <taxon>Tracheophyta</taxon>
        <taxon>Spermatophyta</taxon>
        <taxon>Magnoliopsida</taxon>
        <taxon>eudicotyledons</taxon>
        <taxon>Gunneridae</taxon>
        <taxon>Pentapetalae</taxon>
        <taxon>asterids</taxon>
        <taxon>lamiids</taxon>
        <taxon>Lamiales</taxon>
        <taxon>Oleaceae</taxon>
        <taxon>Forsythieae</taxon>
        <taxon>Forsythia</taxon>
    </lineage>
</organism>
<dbReference type="GO" id="GO:0046872">
    <property type="term" value="F:metal ion binding"/>
    <property type="evidence" value="ECO:0007669"/>
    <property type="project" value="UniProtKB-KW"/>
</dbReference>
<evidence type="ECO:0000313" key="8">
    <source>
        <dbReference type="Proteomes" id="UP001604277"/>
    </source>
</evidence>
<dbReference type="Proteomes" id="UP001604277">
    <property type="component" value="Unassembled WGS sequence"/>
</dbReference>
<evidence type="ECO:0000256" key="2">
    <source>
        <dbReference type="ARBA" id="ARBA00022617"/>
    </source>
</evidence>
<name>A0ABD1RQ79_9LAMI</name>
<evidence type="ECO:0000256" key="5">
    <source>
        <dbReference type="ARBA" id="ARBA00023004"/>
    </source>
</evidence>
<protein>
    <submittedName>
        <fullName evidence="7">Cytochrome</fullName>
    </submittedName>
</protein>
<keyword evidence="2" id="KW-0349">Heme</keyword>
<evidence type="ECO:0000256" key="1">
    <source>
        <dbReference type="ARBA" id="ARBA00010617"/>
    </source>
</evidence>
<reference evidence="8" key="1">
    <citation type="submission" date="2024-07" db="EMBL/GenBank/DDBJ databases">
        <title>Two chromosome-level genome assemblies of Korean endemic species Abeliophyllum distichum and Forsythia ovata (Oleaceae).</title>
        <authorList>
            <person name="Jang H."/>
        </authorList>
    </citation>
    <scope>NUCLEOTIDE SEQUENCE [LARGE SCALE GENOMIC DNA]</scope>
</reference>
<keyword evidence="6" id="KW-0472">Membrane</keyword>
<comment type="caution">
    <text evidence="7">The sequence shown here is derived from an EMBL/GenBank/DDBJ whole genome shotgun (WGS) entry which is preliminary data.</text>
</comment>
<dbReference type="InterPro" id="IPR036396">
    <property type="entry name" value="Cyt_P450_sf"/>
</dbReference>
<evidence type="ECO:0000256" key="3">
    <source>
        <dbReference type="ARBA" id="ARBA00022723"/>
    </source>
</evidence>
<dbReference type="AlphaFoldDB" id="A0ABD1RQ79"/>
<accession>A0ABD1RQ79</accession>
<dbReference type="Gene3D" id="1.10.630.10">
    <property type="entry name" value="Cytochrome P450"/>
    <property type="match status" value="1"/>
</dbReference>
<dbReference type="InterPro" id="IPR001128">
    <property type="entry name" value="Cyt_P450"/>
</dbReference>
<proteinExistence type="inferred from homology"/>
<dbReference type="SUPFAM" id="SSF48264">
    <property type="entry name" value="Cytochrome P450"/>
    <property type="match status" value="1"/>
</dbReference>
<keyword evidence="6" id="KW-0812">Transmembrane</keyword>
<keyword evidence="4" id="KW-0560">Oxidoreductase</keyword>
<sequence length="103" mass="11656">MADELLRITNVYNGNSVPIFLTTSFTLLLFLFLLIKEYTRSKYRNATQKLPPGPWKLPFIGNLHQLVGSLPHRSLQKLAQKYGPIMTLQVGELSTSCYIVSSL</sequence>
<comment type="similarity">
    <text evidence="1">Belongs to the cytochrome P450 family.</text>
</comment>
<keyword evidence="5" id="KW-0408">Iron</keyword>
<evidence type="ECO:0000256" key="4">
    <source>
        <dbReference type="ARBA" id="ARBA00023002"/>
    </source>
</evidence>
<dbReference type="PANTHER" id="PTHR47955">
    <property type="entry name" value="CYTOCHROME P450 FAMILY 71 PROTEIN"/>
    <property type="match status" value="1"/>
</dbReference>
<evidence type="ECO:0000313" key="7">
    <source>
        <dbReference type="EMBL" id="KAL2489923.1"/>
    </source>
</evidence>
<keyword evidence="8" id="KW-1185">Reference proteome</keyword>
<dbReference type="EMBL" id="JBFOLJ010000012">
    <property type="protein sequence ID" value="KAL2489923.1"/>
    <property type="molecule type" value="Genomic_DNA"/>
</dbReference>
<dbReference type="PANTHER" id="PTHR47955:SF8">
    <property type="entry name" value="CYTOCHROME P450 71D11-LIKE"/>
    <property type="match status" value="1"/>
</dbReference>
<feature type="transmembrane region" description="Helical" evidence="6">
    <location>
        <begin position="16"/>
        <end position="35"/>
    </location>
</feature>
<keyword evidence="3" id="KW-0479">Metal-binding</keyword>
<dbReference type="GO" id="GO:0016491">
    <property type="term" value="F:oxidoreductase activity"/>
    <property type="evidence" value="ECO:0007669"/>
    <property type="project" value="UniProtKB-KW"/>
</dbReference>
<dbReference type="Pfam" id="PF00067">
    <property type="entry name" value="p450"/>
    <property type="match status" value="1"/>
</dbReference>
<gene>
    <name evidence="7" type="ORF">Fot_43215</name>
</gene>